<protein>
    <recommendedName>
        <fullName evidence="6">Restriction endonuclease type IV Mrr domain-containing protein</fullName>
    </recommendedName>
</protein>
<dbReference type="PANTHER" id="PTHR28133">
    <property type="entry name" value="REQUIRED FOR RESPIRATORY GROWTH PROTEIN 7, MITOCHONDRIAL"/>
    <property type="match status" value="1"/>
</dbReference>
<keyword evidence="2" id="KW-0496">Mitochondrion</keyword>
<reference evidence="4 5" key="3">
    <citation type="journal article" date="2015" name="Genome Announc.">
        <title>Draft Genome Sequence of the Archiascomycetous Yeast Saitoella complicata.</title>
        <authorList>
            <person name="Yamauchi K."/>
            <person name="Kondo S."/>
            <person name="Hamamoto M."/>
            <person name="Takahashi Y."/>
            <person name="Ogura Y."/>
            <person name="Hayashi T."/>
            <person name="Nishida H."/>
        </authorList>
    </citation>
    <scope>NUCLEOTIDE SEQUENCE [LARGE SCALE GENOMIC DNA]</scope>
    <source>
        <strain evidence="4 5">NRRL Y-17804</strain>
    </source>
</reference>
<proteinExistence type="predicted"/>
<sequence length="229" mass="25366">MTPLLLCSRLCAWPLLQTQLGLPVAVRSLSSPAKSAAVASHVDLESFKAYAAATGLSQETTVYRGTLYEYTVQTVLRRLNFLLRRCGGADDRGIDLRGSWYLQNDADPLRVIVQCKSLNRKIGPNLVREMEGAIANESNGTLGVFASNQPYTDATNRQLLSSQRPMILCVISTLDEGADLKQMVWNTSASDMLGKLEVGVRHRTSNREVETEIFLKREGKPIKELKKLP</sequence>
<dbReference type="InterPro" id="IPR018828">
    <property type="entry name" value="RRG7"/>
</dbReference>
<dbReference type="Pfam" id="PF10356">
    <property type="entry name" value="RRG7"/>
    <property type="match status" value="1"/>
</dbReference>
<keyword evidence="3" id="KW-0732">Signal</keyword>
<dbReference type="AlphaFoldDB" id="A0A0E9N7P1"/>
<dbReference type="Gene3D" id="3.40.1350.10">
    <property type="match status" value="1"/>
</dbReference>
<dbReference type="GO" id="GO:0003676">
    <property type="term" value="F:nucleic acid binding"/>
    <property type="evidence" value="ECO:0007669"/>
    <property type="project" value="InterPro"/>
</dbReference>
<dbReference type="OrthoDB" id="20734at2759"/>
<gene>
    <name evidence="4" type="ORF">G7K_0168-t1</name>
</gene>
<dbReference type="PANTHER" id="PTHR28133:SF1">
    <property type="entry name" value="REQUIRED FOR RESPIRATORY GROWTH PROTEIN 7, MITOCHONDRIAL"/>
    <property type="match status" value="1"/>
</dbReference>
<dbReference type="GO" id="GO:0006302">
    <property type="term" value="P:double-strand break repair"/>
    <property type="evidence" value="ECO:0007669"/>
    <property type="project" value="UniProtKB-ARBA"/>
</dbReference>
<dbReference type="SUPFAM" id="SSF52980">
    <property type="entry name" value="Restriction endonuclease-like"/>
    <property type="match status" value="1"/>
</dbReference>
<dbReference type="OMA" id="QGTLFEY"/>
<keyword evidence="5" id="KW-1185">Reference proteome</keyword>
<feature type="signal peptide" evidence="3">
    <location>
        <begin position="1"/>
        <end position="18"/>
    </location>
</feature>
<comment type="subcellular location">
    <subcellularLocation>
        <location evidence="1">Mitochondrion</location>
    </subcellularLocation>
</comment>
<evidence type="ECO:0000256" key="2">
    <source>
        <dbReference type="ARBA" id="ARBA00023128"/>
    </source>
</evidence>
<evidence type="ECO:0000313" key="4">
    <source>
        <dbReference type="EMBL" id="GAO45922.1"/>
    </source>
</evidence>
<reference evidence="4 5" key="1">
    <citation type="journal article" date="2011" name="J. Gen. Appl. Microbiol.">
        <title>Draft genome sequencing of the enigmatic yeast Saitoella complicata.</title>
        <authorList>
            <person name="Nishida H."/>
            <person name="Hamamoto M."/>
            <person name="Sugiyama J."/>
        </authorList>
    </citation>
    <scope>NUCLEOTIDE SEQUENCE [LARGE SCALE GENOMIC DNA]</scope>
    <source>
        <strain evidence="4 5">NRRL Y-17804</strain>
    </source>
</reference>
<feature type="chain" id="PRO_5002430310" description="Restriction endonuclease type IV Mrr domain-containing protein" evidence="3">
    <location>
        <begin position="19"/>
        <end position="229"/>
    </location>
</feature>
<organism evidence="4 5">
    <name type="scientific">Saitoella complicata (strain BCRC 22490 / CBS 7301 / JCM 7358 / NBRC 10748 / NRRL Y-17804)</name>
    <dbReference type="NCBI Taxonomy" id="698492"/>
    <lineage>
        <taxon>Eukaryota</taxon>
        <taxon>Fungi</taxon>
        <taxon>Dikarya</taxon>
        <taxon>Ascomycota</taxon>
        <taxon>Taphrinomycotina</taxon>
        <taxon>Taphrinomycotina incertae sedis</taxon>
        <taxon>Saitoella</taxon>
    </lineage>
</organism>
<name>A0A0E9N7P1_SAICN</name>
<dbReference type="GO" id="GO:0005739">
    <property type="term" value="C:mitochondrion"/>
    <property type="evidence" value="ECO:0007669"/>
    <property type="project" value="UniProtKB-SubCell"/>
</dbReference>
<evidence type="ECO:0000256" key="1">
    <source>
        <dbReference type="ARBA" id="ARBA00004173"/>
    </source>
</evidence>
<comment type="caution">
    <text evidence="4">The sequence shown here is derived from an EMBL/GenBank/DDBJ whole genome shotgun (WGS) entry which is preliminary data.</text>
</comment>
<accession>A0A0E9N7P1</accession>
<dbReference type="RefSeq" id="XP_019025579.1">
    <property type="nucleotide sequence ID" value="XM_019171684.1"/>
</dbReference>
<evidence type="ECO:0008006" key="6">
    <source>
        <dbReference type="Google" id="ProtNLM"/>
    </source>
</evidence>
<dbReference type="EMBL" id="BACD03000001">
    <property type="protein sequence ID" value="GAO45922.1"/>
    <property type="molecule type" value="Genomic_DNA"/>
</dbReference>
<dbReference type="InterPro" id="IPR011335">
    <property type="entry name" value="Restrct_endonuc-II-like"/>
</dbReference>
<dbReference type="InterPro" id="IPR011856">
    <property type="entry name" value="tRNA_endonuc-like_dom_sf"/>
</dbReference>
<evidence type="ECO:0000313" key="5">
    <source>
        <dbReference type="Proteomes" id="UP000033140"/>
    </source>
</evidence>
<evidence type="ECO:0000256" key="3">
    <source>
        <dbReference type="SAM" id="SignalP"/>
    </source>
</evidence>
<reference evidence="4 5" key="2">
    <citation type="journal article" date="2014" name="J. Gen. Appl. Microbiol.">
        <title>The early diverging ascomycetous budding yeast Saitoella complicata has three histone deacetylases belonging to the Clr6, Hos2, and Rpd3 lineages.</title>
        <authorList>
            <person name="Nishida H."/>
            <person name="Matsumoto T."/>
            <person name="Kondo S."/>
            <person name="Hamamoto M."/>
            <person name="Yoshikawa H."/>
        </authorList>
    </citation>
    <scope>NUCLEOTIDE SEQUENCE [LARGE SCALE GENOMIC DNA]</scope>
    <source>
        <strain evidence="4 5">NRRL Y-17804</strain>
    </source>
</reference>
<dbReference type="Proteomes" id="UP000033140">
    <property type="component" value="Unassembled WGS sequence"/>
</dbReference>